<accession>A0A2J6R467</accession>
<organism evidence="3 4">
    <name type="scientific">Hyaloscypha variabilis (strain UAMH 11265 / GT02V1 / F)</name>
    <name type="common">Meliniomyces variabilis</name>
    <dbReference type="NCBI Taxonomy" id="1149755"/>
    <lineage>
        <taxon>Eukaryota</taxon>
        <taxon>Fungi</taxon>
        <taxon>Dikarya</taxon>
        <taxon>Ascomycota</taxon>
        <taxon>Pezizomycotina</taxon>
        <taxon>Leotiomycetes</taxon>
        <taxon>Helotiales</taxon>
        <taxon>Hyaloscyphaceae</taxon>
        <taxon>Hyaloscypha</taxon>
        <taxon>Hyaloscypha variabilis</taxon>
    </lineage>
</organism>
<proteinExistence type="predicted"/>
<dbReference type="OrthoDB" id="5357513at2759"/>
<dbReference type="Gene3D" id="3.20.20.100">
    <property type="entry name" value="NADP-dependent oxidoreductase domain"/>
    <property type="match status" value="1"/>
</dbReference>
<dbReference type="PANTHER" id="PTHR11732">
    <property type="entry name" value="ALDO/KETO REDUCTASE"/>
    <property type="match status" value="1"/>
</dbReference>
<dbReference type="InterPro" id="IPR023210">
    <property type="entry name" value="NADP_OxRdtase_dom"/>
</dbReference>
<feature type="non-terminal residue" evidence="3">
    <location>
        <position position="1"/>
    </location>
</feature>
<dbReference type="Proteomes" id="UP000235786">
    <property type="component" value="Unassembled WGS sequence"/>
</dbReference>
<protein>
    <submittedName>
        <fullName evidence="3">Aldo/keto reductase</fullName>
    </submittedName>
</protein>
<dbReference type="InterPro" id="IPR036812">
    <property type="entry name" value="NAD(P)_OxRdtase_dom_sf"/>
</dbReference>
<gene>
    <name evidence="3" type="ORF">L207DRAFT_388560</name>
</gene>
<evidence type="ECO:0000313" key="4">
    <source>
        <dbReference type="Proteomes" id="UP000235786"/>
    </source>
</evidence>
<feature type="non-terminal residue" evidence="3">
    <location>
        <position position="279"/>
    </location>
</feature>
<keyword evidence="4" id="KW-1185">Reference proteome</keyword>
<name>A0A2J6R467_HYAVF</name>
<dbReference type="Pfam" id="PF00248">
    <property type="entry name" value="Aldo_ket_red"/>
    <property type="match status" value="1"/>
</dbReference>
<keyword evidence="1" id="KW-0560">Oxidoreductase</keyword>
<dbReference type="EMBL" id="KZ613956">
    <property type="protein sequence ID" value="PMD33306.1"/>
    <property type="molecule type" value="Genomic_DNA"/>
</dbReference>
<dbReference type="SUPFAM" id="SSF51430">
    <property type="entry name" value="NAD(P)-linked oxidoreductase"/>
    <property type="match status" value="1"/>
</dbReference>
<reference evidence="3 4" key="1">
    <citation type="submission" date="2016-04" db="EMBL/GenBank/DDBJ databases">
        <title>A degradative enzymes factory behind the ericoid mycorrhizal symbiosis.</title>
        <authorList>
            <consortium name="DOE Joint Genome Institute"/>
            <person name="Martino E."/>
            <person name="Morin E."/>
            <person name="Grelet G."/>
            <person name="Kuo A."/>
            <person name="Kohler A."/>
            <person name="Daghino S."/>
            <person name="Barry K."/>
            <person name="Choi C."/>
            <person name="Cichocki N."/>
            <person name="Clum A."/>
            <person name="Copeland A."/>
            <person name="Hainaut M."/>
            <person name="Haridas S."/>
            <person name="Labutti K."/>
            <person name="Lindquist E."/>
            <person name="Lipzen A."/>
            <person name="Khouja H.-R."/>
            <person name="Murat C."/>
            <person name="Ohm R."/>
            <person name="Olson A."/>
            <person name="Spatafora J."/>
            <person name="Veneault-Fourrey C."/>
            <person name="Henrissat B."/>
            <person name="Grigoriev I."/>
            <person name="Martin F."/>
            <person name="Perotto S."/>
        </authorList>
    </citation>
    <scope>NUCLEOTIDE SEQUENCE [LARGE SCALE GENOMIC DNA]</scope>
    <source>
        <strain evidence="3 4">F</strain>
    </source>
</reference>
<dbReference type="GO" id="GO:0016491">
    <property type="term" value="F:oxidoreductase activity"/>
    <property type="evidence" value="ECO:0007669"/>
    <property type="project" value="UniProtKB-KW"/>
</dbReference>
<dbReference type="STRING" id="1149755.A0A2J6R467"/>
<evidence type="ECO:0000256" key="1">
    <source>
        <dbReference type="ARBA" id="ARBA00023002"/>
    </source>
</evidence>
<evidence type="ECO:0000259" key="2">
    <source>
        <dbReference type="Pfam" id="PF00248"/>
    </source>
</evidence>
<evidence type="ECO:0000313" key="3">
    <source>
        <dbReference type="EMBL" id="PMD33306.1"/>
    </source>
</evidence>
<feature type="domain" description="NADP-dependent oxidoreductase" evidence="2">
    <location>
        <begin position="8"/>
        <end position="215"/>
    </location>
</feature>
<sequence>IPEIIYGTAFKFENSASLVEAALKAGFRAIDTAGSKSAYGEADVGRGIVAALGTGAFERKELYIQTKFSPFKPDKDPALYPYDTKKSITEQVEESVSSSLANLGVEYLDSLVLHSLYPDIEDTLIAWRAMETLVPSKVTSLGLSNIDLESLRRVCEIATVKPTAIQNRFTVDTVDKPNPQFPANLPYQLVTWDRDVREYCHQHGIAYAPWGLLWGSLDVLDGPGHVIEKASKEVGISKEIACYACMRTLGGCQISLLCGTSNEGRMHETLAGLAKVQRY</sequence>
<dbReference type="AlphaFoldDB" id="A0A2J6R467"/>
<dbReference type="InterPro" id="IPR020471">
    <property type="entry name" value="AKR"/>
</dbReference>